<keyword evidence="3" id="KW-0479">Metal-binding</keyword>
<dbReference type="STRING" id="633813.SAMN04488087_2018"/>
<keyword evidence="2" id="KW-0662">Pyridine nucleotide biosynthesis</keyword>
<name>A0A1M6VFY7_9BACT</name>
<evidence type="ECO:0000256" key="8">
    <source>
        <dbReference type="ARBA" id="ARBA00072277"/>
    </source>
</evidence>
<evidence type="ECO:0000313" key="11">
    <source>
        <dbReference type="Proteomes" id="UP000185812"/>
    </source>
</evidence>
<evidence type="ECO:0000256" key="5">
    <source>
        <dbReference type="ARBA" id="ARBA00037900"/>
    </source>
</evidence>
<dbReference type="GO" id="GO:0008936">
    <property type="term" value="F:nicotinamidase activity"/>
    <property type="evidence" value="ECO:0007669"/>
    <property type="project" value="UniProtKB-EC"/>
</dbReference>
<dbReference type="Pfam" id="PF00857">
    <property type="entry name" value="Isochorismatase"/>
    <property type="match status" value="1"/>
</dbReference>
<keyword evidence="11" id="KW-1185">Reference proteome</keyword>
<evidence type="ECO:0000256" key="3">
    <source>
        <dbReference type="ARBA" id="ARBA00022723"/>
    </source>
</evidence>
<dbReference type="SUPFAM" id="SSF52499">
    <property type="entry name" value="Isochorismatase-like hydrolases"/>
    <property type="match status" value="1"/>
</dbReference>
<dbReference type="InterPro" id="IPR052347">
    <property type="entry name" value="Isochorismatase_Nicotinamidase"/>
</dbReference>
<evidence type="ECO:0000256" key="6">
    <source>
        <dbReference type="ARBA" id="ARBA00039017"/>
    </source>
</evidence>
<dbReference type="GO" id="GO:0019363">
    <property type="term" value="P:pyridine nucleotide biosynthetic process"/>
    <property type="evidence" value="ECO:0007669"/>
    <property type="project" value="UniProtKB-KW"/>
</dbReference>
<dbReference type="NCBIfam" id="NF008623">
    <property type="entry name" value="PRK11609.1"/>
    <property type="match status" value="1"/>
</dbReference>
<organism evidence="10 11">
    <name type="scientific">Rhodothermus profundi</name>
    <dbReference type="NCBI Taxonomy" id="633813"/>
    <lineage>
        <taxon>Bacteria</taxon>
        <taxon>Pseudomonadati</taxon>
        <taxon>Rhodothermota</taxon>
        <taxon>Rhodothermia</taxon>
        <taxon>Rhodothermales</taxon>
        <taxon>Rhodothermaceae</taxon>
        <taxon>Rhodothermus</taxon>
    </lineage>
</organism>
<dbReference type="AlphaFoldDB" id="A0A1M6VFY7"/>
<evidence type="ECO:0000256" key="1">
    <source>
        <dbReference type="ARBA" id="ARBA00006336"/>
    </source>
</evidence>
<accession>A0A1M6VFY7</accession>
<dbReference type="PANTHER" id="PTHR11080">
    <property type="entry name" value="PYRAZINAMIDASE/NICOTINAMIDASE"/>
    <property type="match status" value="1"/>
</dbReference>
<comment type="pathway">
    <text evidence="5">Cofactor biosynthesis; nicotinate biosynthesis; nicotinate from nicotinamide: step 1/1.</text>
</comment>
<protein>
    <recommendedName>
        <fullName evidence="8">Nicotinamidase</fullName>
        <ecNumber evidence="6">3.5.1.19</ecNumber>
    </recommendedName>
    <alternativeName>
        <fullName evidence="7">Nicotinamide deamidase</fullName>
    </alternativeName>
</protein>
<dbReference type="EC" id="3.5.1.19" evidence="6"/>
<dbReference type="CDD" id="cd01011">
    <property type="entry name" value="nicotinamidase"/>
    <property type="match status" value="1"/>
</dbReference>
<dbReference type="PANTHER" id="PTHR11080:SF2">
    <property type="entry name" value="LD05707P"/>
    <property type="match status" value="1"/>
</dbReference>
<dbReference type="InterPro" id="IPR036380">
    <property type="entry name" value="Isochorismatase-like_sf"/>
</dbReference>
<sequence>MVYVFETWVKPLEHPWNFWPVCFACLEEAETVHQTLGGAMKALLIVDVQNDFCPGGALPVPEGDAVVPVINRLIPYFENVIQTQDWHPAGHWSFASAHPGKQPFETIQLSYGEQVLWPDHCVQGTSGAAFHPELDTTRTQLIIRKGFRKEIDSYSAFYENDKKTPTGLAGYLKERGITTLYVVGLAADFCVKWSALDARRLGFEVYVVTDATRGIDTNGSLARAWEEMRAAGVHLITSEEVIRQAEPVG</sequence>
<evidence type="ECO:0000259" key="9">
    <source>
        <dbReference type="Pfam" id="PF00857"/>
    </source>
</evidence>
<dbReference type="FunFam" id="3.40.50.850:FF:000006">
    <property type="entry name" value="Bifunctional pyrazinamidase/nicotinamidase"/>
    <property type="match status" value="1"/>
</dbReference>
<dbReference type="Gene3D" id="3.40.50.850">
    <property type="entry name" value="Isochorismatase-like"/>
    <property type="match status" value="1"/>
</dbReference>
<evidence type="ECO:0000256" key="7">
    <source>
        <dbReference type="ARBA" id="ARBA00043224"/>
    </source>
</evidence>
<evidence type="ECO:0000256" key="2">
    <source>
        <dbReference type="ARBA" id="ARBA00022642"/>
    </source>
</evidence>
<reference evidence="11" key="1">
    <citation type="submission" date="2016-11" db="EMBL/GenBank/DDBJ databases">
        <authorList>
            <person name="Varghese N."/>
            <person name="Submissions S."/>
        </authorList>
    </citation>
    <scope>NUCLEOTIDE SEQUENCE [LARGE SCALE GENOMIC DNA]</scope>
    <source>
        <strain evidence="11">DSM 22212</strain>
    </source>
</reference>
<dbReference type="EMBL" id="FRAU01000006">
    <property type="protein sequence ID" value="SHK80291.1"/>
    <property type="molecule type" value="Genomic_DNA"/>
</dbReference>
<gene>
    <name evidence="10" type="ORF">SAMN04488087_2018</name>
</gene>
<feature type="domain" description="Isochorismatase-like" evidence="9">
    <location>
        <begin position="42"/>
        <end position="240"/>
    </location>
</feature>
<dbReference type="InterPro" id="IPR000868">
    <property type="entry name" value="Isochorismatase-like_dom"/>
</dbReference>
<evidence type="ECO:0000256" key="4">
    <source>
        <dbReference type="ARBA" id="ARBA00022801"/>
    </source>
</evidence>
<keyword evidence="4" id="KW-0378">Hydrolase</keyword>
<comment type="similarity">
    <text evidence="1">Belongs to the isochorismatase family.</text>
</comment>
<dbReference type="GO" id="GO:0046872">
    <property type="term" value="F:metal ion binding"/>
    <property type="evidence" value="ECO:0007669"/>
    <property type="project" value="UniProtKB-KW"/>
</dbReference>
<proteinExistence type="inferred from homology"/>
<evidence type="ECO:0000313" key="10">
    <source>
        <dbReference type="EMBL" id="SHK80291.1"/>
    </source>
</evidence>
<dbReference type="Proteomes" id="UP000185812">
    <property type="component" value="Unassembled WGS sequence"/>
</dbReference>